<dbReference type="Proteomes" id="UP000593562">
    <property type="component" value="Unassembled WGS sequence"/>
</dbReference>
<organism evidence="1 2">
    <name type="scientific">Tripterygium wilfordii</name>
    <name type="common">Thunder God vine</name>
    <dbReference type="NCBI Taxonomy" id="458696"/>
    <lineage>
        <taxon>Eukaryota</taxon>
        <taxon>Viridiplantae</taxon>
        <taxon>Streptophyta</taxon>
        <taxon>Embryophyta</taxon>
        <taxon>Tracheophyta</taxon>
        <taxon>Spermatophyta</taxon>
        <taxon>Magnoliopsida</taxon>
        <taxon>eudicotyledons</taxon>
        <taxon>Gunneridae</taxon>
        <taxon>Pentapetalae</taxon>
        <taxon>rosids</taxon>
        <taxon>fabids</taxon>
        <taxon>Celastrales</taxon>
        <taxon>Celastraceae</taxon>
        <taxon>Tripterygium</taxon>
    </lineage>
</organism>
<evidence type="ECO:0000313" key="1">
    <source>
        <dbReference type="EMBL" id="KAF5748723.1"/>
    </source>
</evidence>
<reference evidence="1 2" key="1">
    <citation type="journal article" date="2020" name="Nat. Commun.">
        <title>Genome of Tripterygium wilfordii and identification of cytochrome P450 involved in triptolide biosynthesis.</title>
        <authorList>
            <person name="Tu L."/>
            <person name="Su P."/>
            <person name="Zhang Z."/>
            <person name="Gao L."/>
            <person name="Wang J."/>
            <person name="Hu T."/>
            <person name="Zhou J."/>
            <person name="Zhang Y."/>
            <person name="Zhao Y."/>
            <person name="Liu Y."/>
            <person name="Song Y."/>
            <person name="Tong Y."/>
            <person name="Lu Y."/>
            <person name="Yang J."/>
            <person name="Xu C."/>
            <person name="Jia M."/>
            <person name="Peters R.J."/>
            <person name="Huang L."/>
            <person name="Gao W."/>
        </authorList>
    </citation>
    <scope>NUCLEOTIDE SEQUENCE [LARGE SCALE GENOMIC DNA]</scope>
    <source>
        <strain evidence="2">cv. XIE 37</strain>
        <tissue evidence="1">Leaf</tissue>
    </source>
</reference>
<proteinExistence type="predicted"/>
<protein>
    <submittedName>
        <fullName evidence="1">Uncharacterized protein</fullName>
    </submittedName>
</protein>
<name>A0A7J7DR06_TRIWF</name>
<dbReference type="AlphaFoldDB" id="A0A7J7DR06"/>
<sequence>MFWPKNPGLDPDCIRKENYGFVELRSRIFCFNMSREEKEPIQSLNKSKTFHVKRRDQVASNVLIKYPTFKSNPYIFDHACTSYILVVANRSRDYVWRWCRIREGYISYRFRVRCDGIHRVLREDDVHPYQQHHRWIWLVQMESLKYAVKQTCASISHCKYELLVNECTIHEVGSICTVNVNDTIHAIQWYTSLPPSPSLFLALPPSVSLCS</sequence>
<keyword evidence="2" id="KW-1185">Reference proteome</keyword>
<dbReference type="InParanoid" id="A0A7J7DR06"/>
<evidence type="ECO:0000313" key="2">
    <source>
        <dbReference type="Proteomes" id="UP000593562"/>
    </source>
</evidence>
<comment type="caution">
    <text evidence="1">The sequence shown here is derived from an EMBL/GenBank/DDBJ whole genome shotgun (WGS) entry which is preliminary data.</text>
</comment>
<gene>
    <name evidence="1" type="ORF">HS088_TW04G00681</name>
</gene>
<dbReference type="EMBL" id="JAAARO010000004">
    <property type="protein sequence ID" value="KAF5748723.1"/>
    <property type="molecule type" value="Genomic_DNA"/>
</dbReference>
<accession>A0A7J7DR06</accession>